<gene>
    <name evidence="4" type="ORF">OQ273_03585</name>
</gene>
<keyword evidence="3" id="KW-0812">Transmembrane</keyword>
<keyword evidence="3" id="KW-0472">Membrane</keyword>
<evidence type="ECO:0000256" key="1">
    <source>
        <dbReference type="ARBA" id="ARBA00007783"/>
    </source>
</evidence>
<evidence type="ECO:0000256" key="2">
    <source>
        <dbReference type="ARBA" id="ARBA00022448"/>
    </source>
</evidence>
<dbReference type="EMBL" id="JAPJZI010000001">
    <property type="protein sequence ID" value="MDA5397649.1"/>
    <property type="molecule type" value="Genomic_DNA"/>
</dbReference>
<dbReference type="GO" id="GO:0015920">
    <property type="term" value="P:lipopolysaccharide transport"/>
    <property type="evidence" value="ECO:0007669"/>
    <property type="project" value="TreeGrafter"/>
</dbReference>
<evidence type="ECO:0000313" key="5">
    <source>
        <dbReference type="Proteomes" id="UP001151234"/>
    </source>
</evidence>
<dbReference type="PANTHER" id="PTHR30413">
    <property type="entry name" value="INNER MEMBRANE TRANSPORT PERMEASE"/>
    <property type="match status" value="1"/>
</dbReference>
<feature type="transmembrane region" description="Helical" evidence="3">
    <location>
        <begin position="61"/>
        <end position="82"/>
    </location>
</feature>
<evidence type="ECO:0000313" key="4">
    <source>
        <dbReference type="EMBL" id="MDA5397649.1"/>
    </source>
</evidence>
<accession>A0A9X3UIK8</accession>
<dbReference type="PANTHER" id="PTHR30413:SF10">
    <property type="entry name" value="CAPSULE POLYSACCHARIDE EXPORT INNER-MEMBRANE PROTEIN CTRC"/>
    <property type="match status" value="1"/>
</dbReference>
<organism evidence="4 5">
    <name type="scientific">Hoeflea prorocentri</name>
    <dbReference type="NCBI Taxonomy" id="1922333"/>
    <lineage>
        <taxon>Bacteria</taxon>
        <taxon>Pseudomonadati</taxon>
        <taxon>Pseudomonadota</taxon>
        <taxon>Alphaproteobacteria</taxon>
        <taxon>Hyphomicrobiales</taxon>
        <taxon>Rhizobiaceae</taxon>
        <taxon>Hoeflea</taxon>
    </lineage>
</organism>
<proteinExistence type="inferred from homology"/>
<dbReference type="AlphaFoldDB" id="A0A9X3UIK8"/>
<comment type="caution">
    <text evidence="4">The sequence shown here is derived from an EMBL/GenBank/DDBJ whole genome shotgun (WGS) entry which is preliminary data.</text>
</comment>
<reference evidence="4" key="1">
    <citation type="submission" date="2022-11" db="EMBL/GenBank/DDBJ databases">
        <title>Draft genome sequence of Hoeflea poritis E7-10 and Hoeflea prorocentri PM5-8, separated from scleractinian coral Porites lutea and marine dinoflagellate.</title>
        <authorList>
            <person name="Zhang G."/>
            <person name="Wei Q."/>
            <person name="Cai L."/>
        </authorList>
    </citation>
    <scope>NUCLEOTIDE SEQUENCE</scope>
    <source>
        <strain evidence="4">PM5-8</strain>
    </source>
</reference>
<dbReference type="Proteomes" id="UP001151234">
    <property type="component" value="Unassembled WGS sequence"/>
</dbReference>
<sequence>MASRQRHETIGVDTHLRQVPWIERSLYVDIALAFRQRKLAAMLHQAEIAEMRRGTGLGISGPFISTLLHIAVLGLVMATVFNEPIPTFIPYFSISFAIWQTLAASISRMANASERATRYIGFPALSSLLIYLVDTFDYAVGLVSRLAAALVAILAVNYAILLTANFTAMLIGVLFNFVIVLIWAPTAAFIFDKLRILRGFLPQILLLIFLITPIFYTADRLSDHRWIAEFNPIYHLLQIVRVPVINGELPVLSLLVAIGLVACGFLSLKVVHRRQRISMVYGWVS</sequence>
<feature type="transmembrane region" description="Helical" evidence="3">
    <location>
        <begin position="251"/>
        <end position="271"/>
    </location>
</feature>
<protein>
    <submittedName>
        <fullName evidence="4">ABC transporter permease</fullName>
    </submittedName>
</protein>
<keyword evidence="2" id="KW-0813">Transport</keyword>
<dbReference type="RefSeq" id="WP_267989106.1">
    <property type="nucleotide sequence ID" value="NZ_JAPJZI010000001.1"/>
</dbReference>
<feature type="transmembrane region" description="Helical" evidence="3">
    <location>
        <begin position="196"/>
        <end position="216"/>
    </location>
</feature>
<comment type="similarity">
    <text evidence="1">Belongs to the ABC-2 integral membrane protein family.</text>
</comment>
<keyword evidence="5" id="KW-1185">Reference proteome</keyword>
<feature type="transmembrane region" description="Helical" evidence="3">
    <location>
        <begin position="88"/>
        <end position="107"/>
    </location>
</feature>
<keyword evidence="3" id="KW-1133">Transmembrane helix</keyword>
<feature type="transmembrane region" description="Helical" evidence="3">
    <location>
        <begin position="128"/>
        <end position="160"/>
    </location>
</feature>
<evidence type="ECO:0000256" key="3">
    <source>
        <dbReference type="SAM" id="Phobius"/>
    </source>
</evidence>
<feature type="transmembrane region" description="Helical" evidence="3">
    <location>
        <begin position="166"/>
        <end position="184"/>
    </location>
</feature>
<name>A0A9X3UIK8_9HYPH</name>